<dbReference type="EMBL" id="JANJYJ010000009">
    <property type="protein sequence ID" value="KAK3189263.1"/>
    <property type="molecule type" value="Genomic_DNA"/>
</dbReference>
<evidence type="ECO:0000313" key="2">
    <source>
        <dbReference type="Proteomes" id="UP001281410"/>
    </source>
</evidence>
<gene>
    <name evidence="1" type="ORF">Dsin_028824</name>
</gene>
<sequence length="171" mass="20057">MICGLHVAKNAYTHLHKEKKKSPFQSLLFKQLPEDEFEELWNKMLKQHGLKENDWMSRMYEKKHRKSMKMVIGIRKSTIKLYFRVTTICSKSSGVFTKFACVSEDFQEVWNIPEVWIIPGFGQKLGSDSKSSHVFRRISETFMTFCVLVSNRVGFPSLKSTGFEFRLRSMT</sequence>
<name>A0AAE0DUL8_9ROSI</name>
<keyword evidence="2" id="KW-1185">Reference proteome</keyword>
<comment type="caution">
    <text evidence="1">The sequence shown here is derived from an EMBL/GenBank/DDBJ whole genome shotgun (WGS) entry which is preliminary data.</text>
</comment>
<reference evidence="1" key="1">
    <citation type="journal article" date="2023" name="Plant J.">
        <title>Genome sequences and population genomics provide insights into the demographic history, inbreeding, and mutation load of two 'living fossil' tree species of Dipteronia.</title>
        <authorList>
            <person name="Feng Y."/>
            <person name="Comes H.P."/>
            <person name="Chen J."/>
            <person name="Zhu S."/>
            <person name="Lu R."/>
            <person name="Zhang X."/>
            <person name="Li P."/>
            <person name="Qiu J."/>
            <person name="Olsen K.M."/>
            <person name="Qiu Y."/>
        </authorList>
    </citation>
    <scope>NUCLEOTIDE SEQUENCE</scope>
    <source>
        <strain evidence="1">NBL</strain>
    </source>
</reference>
<dbReference type="AlphaFoldDB" id="A0AAE0DUL8"/>
<protein>
    <submittedName>
        <fullName evidence="1">Uncharacterized protein</fullName>
    </submittedName>
</protein>
<organism evidence="1 2">
    <name type="scientific">Dipteronia sinensis</name>
    <dbReference type="NCBI Taxonomy" id="43782"/>
    <lineage>
        <taxon>Eukaryota</taxon>
        <taxon>Viridiplantae</taxon>
        <taxon>Streptophyta</taxon>
        <taxon>Embryophyta</taxon>
        <taxon>Tracheophyta</taxon>
        <taxon>Spermatophyta</taxon>
        <taxon>Magnoliopsida</taxon>
        <taxon>eudicotyledons</taxon>
        <taxon>Gunneridae</taxon>
        <taxon>Pentapetalae</taxon>
        <taxon>rosids</taxon>
        <taxon>malvids</taxon>
        <taxon>Sapindales</taxon>
        <taxon>Sapindaceae</taxon>
        <taxon>Hippocastanoideae</taxon>
        <taxon>Acereae</taxon>
        <taxon>Dipteronia</taxon>
    </lineage>
</organism>
<evidence type="ECO:0000313" key="1">
    <source>
        <dbReference type="EMBL" id="KAK3189263.1"/>
    </source>
</evidence>
<accession>A0AAE0DUL8</accession>
<proteinExistence type="predicted"/>
<dbReference type="Proteomes" id="UP001281410">
    <property type="component" value="Unassembled WGS sequence"/>
</dbReference>